<evidence type="ECO:0000259" key="6">
    <source>
        <dbReference type="Pfam" id="PF09924"/>
    </source>
</evidence>
<evidence type="ECO:0000256" key="4">
    <source>
        <dbReference type="ARBA" id="ARBA00022989"/>
    </source>
</evidence>
<dbReference type="GO" id="GO:0005886">
    <property type="term" value="C:plasma membrane"/>
    <property type="evidence" value="ECO:0007669"/>
    <property type="project" value="UniProtKB-SubCell"/>
</dbReference>
<evidence type="ECO:0000256" key="1">
    <source>
        <dbReference type="ARBA" id="ARBA00004651"/>
    </source>
</evidence>
<dbReference type="RefSeq" id="WP_011399488.1">
    <property type="nucleotide sequence ID" value="NC_007645.1"/>
</dbReference>
<feature type="domain" description="Phosphatidylglycerol lysyltransferase C-terminal" evidence="6">
    <location>
        <begin position="30"/>
        <end position="329"/>
    </location>
</feature>
<evidence type="ECO:0000313" key="7">
    <source>
        <dbReference type="EMBL" id="ABC32429.1"/>
    </source>
</evidence>
<dbReference type="GO" id="GO:0016755">
    <property type="term" value="F:aminoacyltransferase activity"/>
    <property type="evidence" value="ECO:0007669"/>
    <property type="project" value="TreeGrafter"/>
</dbReference>
<proteinExistence type="predicted"/>
<protein>
    <submittedName>
        <fullName evidence="7">Uncharacterized conserved protein</fullName>
    </submittedName>
</protein>
<evidence type="ECO:0000256" key="2">
    <source>
        <dbReference type="ARBA" id="ARBA00022475"/>
    </source>
</evidence>
<dbReference type="HOGENOM" id="CLU_791710_0_0_6"/>
<evidence type="ECO:0000256" key="5">
    <source>
        <dbReference type="ARBA" id="ARBA00023136"/>
    </source>
</evidence>
<dbReference type="Pfam" id="PF09924">
    <property type="entry name" value="LPG_synthase_C"/>
    <property type="match status" value="1"/>
</dbReference>
<dbReference type="KEGG" id="hch:HCH_05778"/>
<dbReference type="STRING" id="349521.HCH_05778"/>
<keyword evidence="8" id="KW-1185">Reference proteome</keyword>
<dbReference type="PANTHER" id="PTHR34697:SF2">
    <property type="entry name" value="PHOSPHATIDYLGLYCEROL LYSYLTRANSFERASE"/>
    <property type="match status" value="1"/>
</dbReference>
<dbReference type="EMBL" id="CP000155">
    <property type="protein sequence ID" value="ABC32429.1"/>
    <property type="molecule type" value="Genomic_DNA"/>
</dbReference>
<dbReference type="AlphaFoldDB" id="Q2SA95"/>
<dbReference type="PANTHER" id="PTHR34697">
    <property type="entry name" value="PHOSPHATIDYLGLYCEROL LYSYLTRANSFERASE"/>
    <property type="match status" value="1"/>
</dbReference>
<dbReference type="InterPro" id="IPR051211">
    <property type="entry name" value="PG_lysyltransferase"/>
</dbReference>
<evidence type="ECO:0000313" key="8">
    <source>
        <dbReference type="Proteomes" id="UP000000238"/>
    </source>
</evidence>
<dbReference type="OrthoDB" id="145485at2"/>
<name>Q2SA95_HAHCH</name>
<dbReference type="GO" id="GO:0055091">
    <property type="term" value="P:phospholipid homeostasis"/>
    <property type="evidence" value="ECO:0007669"/>
    <property type="project" value="TreeGrafter"/>
</dbReference>
<accession>Q2SA95</accession>
<dbReference type="SUPFAM" id="SSF55729">
    <property type="entry name" value="Acyl-CoA N-acyltransferases (Nat)"/>
    <property type="match status" value="1"/>
</dbReference>
<organism evidence="7 8">
    <name type="scientific">Hahella chejuensis (strain KCTC 2396)</name>
    <dbReference type="NCBI Taxonomy" id="349521"/>
    <lineage>
        <taxon>Bacteria</taxon>
        <taxon>Pseudomonadati</taxon>
        <taxon>Pseudomonadota</taxon>
        <taxon>Gammaproteobacteria</taxon>
        <taxon>Oceanospirillales</taxon>
        <taxon>Hahellaceae</taxon>
        <taxon>Hahella</taxon>
    </lineage>
</organism>
<dbReference type="InterPro" id="IPR024320">
    <property type="entry name" value="LPG_synthase_C"/>
</dbReference>
<keyword evidence="5" id="KW-0472">Membrane</keyword>
<gene>
    <name evidence="7" type="ordered locus">HCH_05778</name>
</gene>
<evidence type="ECO:0000256" key="3">
    <source>
        <dbReference type="ARBA" id="ARBA00022692"/>
    </source>
</evidence>
<reference evidence="7 8" key="1">
    <citation type="journal article" date="2005" name="Nucleic Acids Res.">
        <title>Genomic blueprint of Hahella chejuensis, a marine microbe producing an algicidal agent.</title>
        <authorList>
            <person name="Jeong H."/>
            <person name="Yim J.H."/>
            <person name="Lee C."/>
            <person name="Choi S.-H."/>
            <person name="Park Y.K."/>
            <person name="Yoon S.H."/>
            <person name="Hur C.-G."/>
            <person name="Kang H.-Y."/>
            <person name="Kim D."/>
            <person name="Lee H.H."/>
            <person name="Park K.H."/>
            <person name="Park S.-H."/>
            <person name="Park H.-S."/>
            <person name="Lee H.K."/>
            <person name="Oh T.K."/>
            <person name="Kim J.F."/>
        </authorList>
    </citation>
    <scope>NUCLEOTIDE SEQUENCE [LARGE SCALE GENOMIC DNA]</scope>
    <source>
        <strain evidence="7 8">KCTC 2396</strain>
    </source>
</reference>
<keyword evidence="2" id="KW-1003">Cell membrane</keyword>
<dbReference type="eggNOG" id="COG2898">
    <property type="taxonomic scope" value="Bacteria"/>
</dbReference>
<keyword evidence="3" id="KW-0812">Transmembrane</keyword>
<keyword evidence="4" id="KW-1133">Transmembrane helix</keyword>
<sequence length="350" mass="39469">MLPVLSDTLYVESDYCPGASESPLSASERRRLLLQYGTQSSAYFSFQPGVQYFGSAQRGFVSYCPLGWLQGGADVVFNNPVCADENLAPLLDHFLATRSRPVIFVGIEDKVAQFLAHLGYRTNEMGTEFSFPLEGFSVRGKHKKQLRHAANLGERFGLRVEERRASQMDIDEVEAISRRWLKQKAVRRGELRLLTRPPQHRDEWLSRRFYCFQGERLLGYIYFDPYFSQGGVAGYCANILRSAPGTGPAGLLDYTLLQAIEQFRREGVARLSLGIAPLHGLQAAPGENPMLRRIGEWLYRHGSGLYAFAPLAYHKTRYRGEESKWYLAYKNLSAPRLLWSLMAGAGVLGP</sequence>
<dbReference type="Proteomes" id="UP000000238">
    <property type="component" value="Chromosome"/>
</dbReference>
<comment type="subcellular location">
    <subcellularLocation>
        <location evidence="1">Cell membrane</location>
        <topology evidence="1">Multi-pass membrane protein</topology>
    </subcellularLocation>
</comment>
<dbReference type="InterPro" id="IPR016181">
    <property type="entry name" value="Acyl_CoA_acyltransferase"/>
</dbReference>